<dbReference type="AlphaFoldDB" id="A0AAD5MLQ1"/>
<reference evidence="2" key="1">
    <citation type="submission" date="2021-06" db="EMBL/GenBank/DDBJ databases">
        <title>Parelaphostrongylus tenuis whole genome reference sequence.</title>
        <authorList>
            <person name="Garwood T.J."/>
            <person name="Larsen P.A."/>
            <person name="Fountain-Jones N.M."/>
            <person name="Garbe J.R."/>
            <person name="Macchietto M.G."/>
            <person name="Kania S.A."/>
            <person name="Gerhold R.W."/>
            <person name="Richards J.E."/>
            <person name="Wolf T.M."/>
        </authorList>
    </citation>
    <scope>NUCLEOTIDE SEQUENCE</scope>
    <source>
        <strain evidence="2">MNPRO001-30</strain>
        <tissue evidence="2">Meninges</tissue>
    </source>
</reference>
<comment type="caution">
    <text evidence="2">The sequence shown here is derived from an EMBL/GenBank/DDBJ whole genome shotgun (WGS) entry which is preliminary data.</text>
</comment>
<dbReference type="Proteomes" id="UP001196413">
    <property type="component" value="Unassembled WGS sequence"/>
</dbReference>
<proteinExistence type="predicted"/>
<protein>
    <submittedName>
        <fullName evidence="2">Uncharacterized protein</fullName>
    </submittedName>
</protein>
<gene>
    <name evidence="2" type="ORF">KIN20_005586</name>
</gene>
<evidence type="ECO:0000256" key="1">
    <source>
        <dbReference type="SAM" id="MobiDB-lite"/>
    </source>
</evidence>
<sequence>MGRAPPPVLSGSQHNTLGAPQPSYREIEGGLLNQCPAAFKKIKKTTLALEFSPLYYAYEASTEGSLQQTTAAFLNLLVKKGFKGTIPSIMSVARRLRISEEGTTVCVSCEYPFSGNGGLCYTCSAIAKDLPSSSIFHMYSNN</sequence>
<accession>A0AAD5MLQ1</accession>
<organism evidence="2 3">
    <name type="scientific">Parelaphostrongylus tenuis</name>
    <name type="common">Meningeal worm</name>
    <dbReference type="NCBI Taxonomy" id="148309"/>
    <lineage>
        <taxon>Eukaryota</taxon>
        <taxon>Metazoa</taxon>
        <taxon>Ecdysozoa</taxon>
        <taxon>Nematoda</taxon>
        <taxon>Chromadorea</taxon>
        <taxon>Rhabditida</taxon>
        <taxon>Rhabditina</taxon>
        <taxon>Rhabditomorpha</taxon>
        <taxon>Strongyloidea</taxon>
        <taxon>Metastrongylidae</taxon>
        <taxon>Parelaphostrongylus</taxon>
    </lineage>
</organism>
<evidence type="ECO:0000313" key="3">
    <source>
        <dbReference type="Proteomes" id="UP001196413"/>
    </source>
</evidence>
<name>A0AAD5MLQ1_PARTN</name>
<keyword evidence="3" id="KW-1185">Reference proteome</keyword>
<evidence type="ECO:0000313" key="2">
    <source>
        <dbReference type="EMBL" id="KAJ1349909.1"/>
    </source>
</evidence>
<feature type="region of interest" description="Disordered" evidence="1">
    <location>
        <begin position="1"/>
        <end position="20"/>
    </location>
</feature>
<dbReference type="EMBL" id="JAHQIW010000772">
    <property type="protein sequence ID" value="KAJ1349909.1"/>
    <property type="molecule type" value="Genomic_DNA"/>
</dbReference>